<keyword evidence="2" id="KW-1185">Reference proteome</keyword>
<evidence type="ECO:0000313" key="2">
    <source>
        <dbReference type="Proteomes" id="UP000323521"/>
    </source>
</evidence>
<evidence type="ECO:0008006" key="3">
    <source>
        <dbReference type="Google" id="ProtNLM"/>
    </source>
</evidence>
<dbReference type="EMBL" id="CP017634">
    <property type="protein sequence ID" value="ATW25804.1"/>
    <property type="molecule type" value="Genomic_DNA"/>
</dbReference>
<accession>A0A3G1KTR9</accession>
<dbReference type="Proteomes" id="UP000323521">
    <property type="component" value="Chromosome"/>
</dbReference>
<dbReference type="InterPro" id="IPR011990">
    <property type="entry name" value="TPR-like_helical_dom_sf"/>
</dbReference>
<dbReference type="SUPFAM" id="SSF48452">
    <property type="entry name" value="TPR-like"/>
    <property type="match status" value="1"/>
</dbReference>
<dbReference type="KEGG" id="fwa:DCMF_14440"/>
<reference evidence="1 2" key="1">
    <citation type="submission" date="2016-10" db="EMBL/GenBank/DDBJ databases">
        <title>Complete Genome Sequence of Peptococcaceae strain DCMF.</title>
        <authorList>
            <person name="Edwards R.J."/>
            <person name="Holland S.I."/>
            <person name="Deshpande N.P."/>
            <person name="Wong Y.K."/>
            <person name="Ertan H."/>
            <person name="Manefield M."/>
            <person name="Russell T.L."/>
            <person name="Lee M.J."/>
        </authorList>
    </citation>
    <scope>NUCLEOTIDE SEQUENCE [LARGE SCALE GENOMIC DNA]</scope>
    <source>
        <strain evidence="1 2">DCMF</strain>
    </source>
</reference>
<gene>
    <name evidence="1" type="ORF">DCMF_14440</name>
</gene>
<proteinExistence type="predicted"/>
<dbReference type="OrthoDB" id="1137593at2"/>
<organism evidence="1 2">
    <name type="scientific">Formimonas warabiya</name>
    <dbReference type="NCBI Taxonomy" id="1761012"/>
    <lineage>
        <taxon>Bacteria</taxon>
        <taxon>Bacillati</taxon>
        <taxon>Bacillota</taxon>
        <taxon>Clostridia</taxon>
        <taxon>Eubacteriales</taxon>
        <taxon>Peptococcaceae</taxon>
        <taxon>Candidatus Formimonas</taxon>
    </lineage>
</organism>
<evidence type="ECO:0000313" key="1">
    <source>
        <dbReference type="EMBL" id="ATW25804.1"/>
    </source>
</evidence>
<name>A0A3G1KTR9_FORW1</name>
<protein>
    <recommendedName>
        <fullName evidence="3">Tetratricopeptide repeat protein</fullName>
    </recommendedName>
</protein>
<dbReference type="AlphaFoldDB" id="A0A3G1KTR9"/>
<sequence>MHHENAFVNYDEINLLYIYFRDQGTLKSIMQIVADKYVVYSTFANGNGTGSDYLAEAEYALETGDWSNAEISSFKTIYKARTKDQTSIIICATFNLMKLYIIQGKINEAIDMLKQLENDISEMNNPIHNSAIELCKGYIYACLGQSEKIPWWLQSGEMTEADMFFQGIAFSYIIYGKAVMLSGKYLELEVLTESFQEHFAIYNNQLGFIHNGIFEAVAKYHCTE</sequence>